<protein>
    <submittedName>
        <fullName evidence="2">Uncharacterized protein</fullName>
    </submittedName>
</protein>
<gene>
    <name evidence="2" type="ORF">M5D96_003422</name>
</gene>
<evidence type="ECO:0000313" key="3">
    <source>
        <dbReference type="Proteomes" id="UP001059596"/>
    </source>
</evidence>
<accession>A0A9P9YSJ9</accession>
<dbReference type="EMBL" id="JAMKOV010000002">
    <property type="protein sequence ID" value="KAI8042120.1"/>
    <property type="molecule type" value="Genomic_DNA"/>
</dbReference>
<sequence>MCFNELENRSLLPDCNIANRVFLFTILKFFQEQDRRPEDVDVELRDRYNVFRQVLPNYPLPEHGNSQQEHLAALAMDSNSFGDSSSESGLDNDSS</sequence>
<dbReference type="AlphaFoldDB" id="A0A9P9YSJ9"/>
<proteinExistence type="predicted"/>
<dbReference type="OrthoDB" id="7868191at2759"/>
<feature type="region of interest" description="Disordered" evidence="1">
    <location>
        <begin position="59"/>
        <end position="95"/>
    </location>
</feature>
<evidence type="ECO:0000313" key="2">
    <source>
        <dbReference type="EMBL" id="KAI8042120.1"/>
    </source>
</evidence>
<keyword evidence="3" id="KW-1185">Reference proteome</keyword>
<feature type="compositionally biased region" description="Low complexity" evidence="1">
    <location>
        <begin position="77"/>
        <end position="95"/>
    </location>
</feature>
<evidence type="ECO:0000256" key="1">
    <source>
        <dbReference type="SAM" id="MobiDB-lite"/>
    </source>
</evidence>
<comment type="caution">
    <text evidence="2">The sequence shown here is derived from an EMBL/GenBank/DDBJ whole genome shotgun (WGS) entry which is preliminary data.</text>
</comment>
<name>A0A9P9YSJ9_9MUSC</name>
<organism evidence="2 3">
    <name type="scientific">Drosophila gunungcola</name>
    <name type="common">fruit fly</name>
    <dbReference type="NCBI Taxonomy" id="103775"/>
    <lineage>
        <taxon>Eukaryota</taxon>
        <taxon>Metazoa</taxon>
        <taxon>Ecdysozoa</taxon>
        <taxon>Arthropoda</taxon>
        <taxon>Hexapoda</taxon>
        <taxon>Insecta</taxon>
        <taxon>Pterygota</taxon>
        <taxon>Neoptera</taxon>
        <taxon>Endopterygota</taxon>
        <taxon>Diptera</taxon>
        <taxon>Brachycera</taxon>
        <taxon>Muscomorpha</taxon>
        <taxon>Ephydroidea</taxon>
        <taxon>Drosophilidae</taxon>
        <taxon>Drosophila</taxon>
        <taxon>Sophophora</taxon>
    </lineage>
</organism>
<reference evidence="2" key="1">
    <citation type="journal article" date="2023" name="Genome Biol. Evol.">
        <title>Long-read-based Genome Assembly of Drosophila gunungcola Reveals Fewer Chemosensory Genes in Flower-breeding Species.</title>
        <authorList>
            <person name="Negi A."/>
            <person name="Liao B.Y."/>
            <person name="Yeh S.D."/>
        </authorList>
    </citation>
    <scope>NUCLEOTIDE SEQUENCE</scope>
    <source>
        <strain evidence="2">Sukarami</strain>
    </source>
</reference>
<dbReference type="Proteomes" id="UP001059596">
    <property type="component" value="Unassembled WGS sequence"/>
</dbReference>